<organism evidence="1 2">
    <name type="scientific">Phascolarctobacterium succinatutens</name>
    <dbReference type="NCBI Taxonomy" id="626940"/>
    <lineage>
        <taxon>Bacteria</taxon>
        <taxon>Bacillati</taxon>
        <taxon>Bacillota</taxon>
        <taxon>Negativicutes</taxon>
        <taxon>Acidaminococcales</taxon>
        <taxon>Acidaminococcaceae</taxon>
        <taxon>Phascolarctobacterium</taxon>
    </lineage>
</organism>
<evidence type="ECO:0000313" key="1">
    <source>
        <dbReference type="EMBL" id="OLA37569.1"/>
    </source>
</evidence>
<dbReference type="AlphaFoldDB" id="A0A1Q6R5D5"/>
<dbReference type="Proteomes" id="UP000186777">
    <property type="component" value="Unassembled WGS sequence"/>
</dbReference>
<protein>
    <recommendedName>
        <fullName evidence="3">Transposase</fullName>
    </recommendedName>
</protein>
<accession>A0A1Q6R5D5</accession>
<evidence type="ECO:0008006" key="3">
    <source>
        <dbReference type="Google" id="ProtNLM"/>
    </source>
</evidence>
<proteinExistence type="predicted"/>
<gene>
    <name evidence="1" type="ORF">BHW43_05780</name>
</gene>
<evidence type="ECO:0000313" key="2">
    <source>
        <dbReference type="Proteomes" id="UP000186777"/>
    </source>
</evidence>
<sequence length="125" mass="14491">MQQQRDQVREAGDKWLNSLPESRRAQVLGCKGLKAWKDGEDWRKYMRGYAGLREAESRVFELMLQFYADEKLQANKDNCIIKEKLRLGEISKIINADKQNRHIKGSRGYIDGRSYLDGNLAELNG</sequence>
<comment type="caution">
    <text evidence="1">The sequence shown here is derived from an EMBL/GenBank/DDBJ whole genome shotgun (WGS) entry which is preliminary data.</text>
</comment>
<dbReference type="EMBL" id="MNTG01000029">
    <property type="protein sequence ID" value="OLA37569.1"/>
    <property type="molecule type" value="Genomic_DNA"/>
</dbReference>
<name>A0A1Q6R5D5_9FIRM</name>
<reference evidence="1 2" key="1">
    <citation type="journal article" date="2016" name="Nat. Biotechnol.">
        <title>Measurement of bacterial replication rates in microbial communities.</title>
        <authorList>
            <person name="Brown C.T."/>
            <person name="Olm M.R."/>
            <person name="Thomas B.C."/>
            <person name="Banfield J.F."/>
        </authorList>
    </citation>
    <scope>NUCLEOTIDE SEQUENCE [LARGE SCALE GENOMIC DNA]</scope>
    <source>
        <strain evidence="1">46_33</strain>
    </source>
</reference>